<dbReference type="Proteomes" id="UP000680045">
    <property type="component" value="Unassembled WGS sequence"/>
</dbReference>
<dbReference type="GO" id="GO:0015074">
    <property type="term" value="P:DNA integration"/>
    <property type="evidence" value="ECO:0007669"/>
    <property type="project" value="InterPro"/>
</dbReference>
<evidence type="ECO:0000259" key="1">
    <source>
        <dbReference type="Pfam" id="PF13333"/>
    </source>
</evidence>
<evidence type="ECO:0000313" key="2">
    <source>
        <dbReference type="EMBL" id="MBR8644783.1"/>
    </source>
</evidence>
<gene>
    <name evidence="2" type="ORF">KEH51_11205</name>
</gene>
<protein>
    <submittedName>
        <fullName evidence="2">IS3 family transposase</fullName>
    </submittedName>
</protein>
<accession>A0A941FHD3</accession>
<dbReference type="InterPro" id="IPR001584">
    <property type="entry name" value="Integrase_cat-core"/>
</dbReference>
<organism evidence="2 3">
    <name type="scientific">Peribacillus frigoritolerans</name>
    <dbReference type="NCBI Taxonomy" id="450367"/>
    <lineage>
        <taxon>Bacteria</taxon>
        <taxon>Bacillati</taxon>
        <taxon>Bacillota</taxon>
        <taxon>Bacilli</taxon>
        <taxon>Bacillales</taxon>
        <taxon>Bacillaceae</taxon>
        <taxon>Peribacillus</taxon>
    </lineage>
</organism>
<sequence>MYRKLLLTFKKEKLYLKCPKTAEQAYLAIQEYIEFYNTARFQENSTAFPN</sequence>
<comment type="caution">
    <text evidence="2">The sequence shown here is derived from an EMBL/GenBank/DDBJ whole genome shotgun (WGS) entry which is preliminary data.</text>
</comment>
<reference evidence="2" key="1">
    <citation type="submission" date="2021-04" db="EMBL/GenBank/DDBJ databases">
        <title>Whole genome sequencing of Enterococci isolates from hospitalized patients.</title>
        <authorList>
            <person name="Ogoti B.M."/>
            <person name="Onyambu F.G."/>
        </authorList>
    </citation>
    <scope>NUCLEOTIDE SEQUENCE</scope>
    <source>
        <strain evidence="2">242</strain>
    </source>
</reference>
<dbReference type="Pfam" id="PF13333">
    <property type="entry name" value="rve_2"/>
    <property type="match status" value="1"/>
</dbReference>
<proteinExistence type="predicted"/>
<name>A0A941FHD3_9BACI</name>
<dbReference type="EMBL" id="JAGTPW010000016">
    <property type="protein sequence ID" value="MBR8644783.1"/>
    <property type="molecule type" value="Genomic_DNA"/>
</dbReference>
<evidence type="ECO:0000313" key="3">
    <source>
        <dbReference type="Proteomes" id="UP000680045"/>
    </source>
</evidence>
<dbReference type="AlphaFoldDB" id="A0A941FHD3"/>
<feature type="domain" description="Integrase catalytic" evidence="1">
    <location>
        <begin position="8"/>
        <end position="43"/>
    </location>
</feature>